<evidence type="ECO:0000256" key="5">
    <source>
        <dbReference type="ARBA" id="ARBA00022692"/>
    </source>
</evidence>
<feature type="transmembrane region" description="Helical" evidence="9">
    <location>
        <begin position="111"/>
        <end position="133"/>
    </location>
</feature>
<feature type="transmembrane region" description="Helical" evidence="9">
    <location>
        <begin position="37"/>
        <end position="55"/>
    </location>
</feature>
<evidence type="ECO:0000256" key="3">
    <source>
        <dbReference type="ARBA" id="ARBA00022475"/>
    </source>
</evidence>
<gene>
    <name evidence="12" type="ORF">ACFOW6_02140</name>
</gene>
<organism evidence="12 13">
    <name type="scientific">Fodinicurvata halophila</name>
    <dbReference type="NCBI Taxonomy" id="1419723"/>
    <lineage>
        <taxon>Bacteria</taxon>
        <taxon>Pseudomonadati</taxon>
        <taxon>Pseudomonadota</taxon>
        <taxon>Alphaproteobacteria</taxon>
        <taxon>Rhodospirillales</taxon>
        <taxon>Rhodovibrionaceae</taxon>
        <taxon>Fodinicurvata</taxon>
    </lineage>
</organism>
<dbReference type="EMBL" id="JBHSCW010000001">
    <property type="protein sequence ID" value="MFC4350336.1"/>
    <property type="molecule type" value="Genomic_DNA"/>
</dbReference>
<evidence type="ECO:0000259" key="11">
    <source>
        <dbReference type="Pfam" id="PF04290"/>
    </source>
</evidence>
<accession>A0ABV8UHL0</accession>
<protein>
    <recommendedName>
        <fullName evidence="9">TRAP transporter small permease protein</fullName>
    </recommendedName>
</protein>
<comment type="similarity">
    <text evidence="8 9">Belongs to the TRAP transporter small permease family.</text>
</comment>
<keyword evidence="2 9" id="KW-0813">Transport</keyword>
<evidence type="ECO:0000256" key="8">
    <source>
        <dbReference type="ARBA" id="ARBA00038436"/>
    </source>
</evidence>
<evidence type="ECO:0000256" key="2">
    <source>
        <dbReference type="ARBA" id="ARBA00022448"/>
    </source>
</evidence>
<evidence type="ECO:0000313" key="12">
    <source>
        <dbReference type="EMBL" id="MFC4350336.1"/>
    </source>
</evidence>
<evidence type="ECO:0000256" key="4">
    <source>
        <dbReference type="ARBA" id="ARBA00022519"/>
    </source>
</evidence>
<reference evidence="13" key="1">
    <citation type="journal article" date="2019" name="Int. J. Syst. Evol. Microbiol.">
        <title>The Global Catalogue of Microorganisms (GCM) 10K type strain sequencing project: providing services to taxonomists for standard genome sequencing and annotation.</title>
        <authorList>
            <consortium name="The Broad Institute Genomics Platform"/>
            <consortium name="The Broad Institute Genome Sequencing Center for Infectious Disease"/>
            <person name="Wu L."/>
            <person name="Ma J."/>
        </authorList>
    </citation>
    <scope>NUCLEOTIDE SEQUENCE [LARGE SCALE GENOMIC DNA]</scope>
    <source>
        <strain evidence="13">CECT 8472</strain>
    </source>
</reference>
<dbReference type="InterPro" id="IPR055348">
    <property type="entry name" value="DctQ"/>
</dbReference>
<sequence>MKSDDSPAPGHGPSLGPSSGPTGLVRVDRVVHQVEKLFAYVSAGFIFALMLLGVAQIAGRKLLNTPIFGYIDMVELAMTTFAFLAVAYCERLGGHVRMDMIIDNLHGRLRWAFEVFGILCGLFLIAVLIYYGFDHALRAYNYGDSTIDAQYPWWPSKLLVPLSFSLLWIRLAINLIGYGRLLVHPDREAVAVPVTLSSAAVDSAEYLKEADAPDDNEQTGRGR</sequence>
<feature type="region of interest" description="Disordered" evidence="10">
    <location>
        <begin position="1"/>
        <end position="21"/>
    </location>
</feature>
<proteinExistence type="inferred from homology"/>
<keyword evidence="7 9" id="KW-0472">Membrane</keyword>
<dbReference type="Pfam" id="PF04290">
    <property type="entry name" value="DctQ"/>
    <property type="match status" value="1"/>
</dbReference>
<keyword evidence="5 9" id="KW-0812">Transmembrane</keyword>
<dbReference type="Proteomes" id="UP001595799">
    <property type="component" value="Unassembled WGS sequence"/>
</dbReference>
<evidence type="ECO:0000256" key="9">
    <source>
        <dbReference type="RuleBase" id="RU369079"/>
    </source>
</evidence>
<evidence type="ECO:0000313" key="13">
    <source>
        <dbReference type="Proteomes" id="UP001595799"/>
    </source>
</evidence>
<comment type="function">
    <text evidence="9">Part of the tripartite ATP-independent periplasmic (TRAP) transport system.</text>
</comment>
<keyword evidence="4 9" id="KW-0997">Cell inner membrane</keyword>
<dbReference type="PANTHER" id="PTHR35011">
    <property type="entry name" value="2,3-DIKETO-L-GULONATE TRAP TRANSPORTER SMALL PERMEASE PROTEIN YIAM"/>
    <property type="match status" value="1"/>
</dbReference>
<name>A0ABV8UHL0_9PROT</name>
<comment type="subcellular location">
    <subcellularLocation>
        <location evidence="1 9">Cell inner membrane</location>
        <topology evidence="1 9">Multi-pass membrane protein</topology>
    </subcellularLocation>
</comment>
<feature type="domain" description="Tripartite ATP-independent periplasmic transporters DctQ component" evidence="11">
    <location>
        <begin position="49"/>
        <end position="176"/>
    </location>
</feature>
<comment type="caution">
    <text evidence="12">The sequence shown here is derived from an EMBL/GenBank/DDBJ whole genome shotgun (WGS) entry which is preliminary data.</text>
</comment>
<dbReference type="RefSeq" id="WP_382420675.1">
    <property type="nucleotide sequence ID" value="NZ_JBHSCW010000001.1"/>
</dbReference>
<evidence type="ECO:0000256" key="1">
    <source>
        <dbReference type="ARBA" id="ARBA00004429"/>
    </source>
</evidence>
<evidence type="ECO:0000256" key="6">
    <source>
        <dbReference type="ARBA" id="ARBA00022989"/>
    </source>
</evidence>
<evidence type="ECO:0000256" key="10">
    <source>
        <dbReference type="SAM" id="MobiDB-lite"/>
    </source>
</evidence>
<dbReference type="InterPro" id="IPR007387">
    <property type="entry name" value="TRAP_DctQ"/>
</dbReference>
<comment type="subunit">
    <text evidence="9">The complex comprises the extracytoplasmic solute receptor protein and the two transmembrane proteins.</text>
</comment>
<feature type="transmembrane region" description="Helical" evidence="9">
    <location>
        <begin position="153"/>
        <end position="173"/>
    </location>
</feature>
<keyword evidence="13" id="KW-1185">Reference proteome</keyword>
<keyword evidence="6 9" id="KW-1133">Transmembrane helix</keyword>
<feature type="transmembrane region" description="Helical" evidence="9">
    <location>
        <begin position="67"/>
        <end position="90"/>
    </location>
</feature>
<keyword evidence="3" id="KW-1003">Cell membrane</keyword>
<evidence type="ECO:0000256" key="7">
    <source>
        <dbReference type="ARBA" id="ARBA00023136"/>
    </source>
</evidence>